<protein>
    <submittedName>
        <fullName evidence="2">Uncharacterized protein</fullName>
    </submittedName>
</protein>
<reference evidence="2 3" key="1">
    <citation type="submission" date="2015-05" db="EMBL/GenBank/DDBJ databases">
        <authorList>
            <person name="Wang D.B."/>
            <person name="Wang M."/>
        </authorList>
    </citation>
    <scope>NUCLEOTIDE SEQUENCE [LARGE SCALE GENOMIC DNA]</scope>
    <source>
        <strain evidence="2">VL1</strain>
    </source>
</reference>
<name>A0A0G4L4Q2_VERLO</name>
<evidence type="ECO:0000256" key="1">
    <source>
        <dbReference type="SAM" id="MobiDB-lite"/>
    </source>
</evidence>
<accession>A0A0G4L4Q2</accession>
<organism evidence="2 3">
    <name type="scientific">Verticillium longisporum</name>
    <name type="common">Verticillium dahliae var. longisporum</name>
    <dbReference type="NCBI Taxonomy" id="100787"/>
    <lineage>
        <taxon>Eukaryota</taxon>
        <taxon>Fungi</taxon>
        <taxon>Dikarya</taxon>
        <taxon>Ascomycota</taxon>
        <taxon>Pezizomycotina</taxon>
        <taxon>Sordariomycetes</taxon>
        <taxon>Hypocreomycetidae</taxon>
        <taxon>Glomerellales</taxon>
        <taxon>Plectosphaerellaceae</taxon>
        <taxon>Verticillium</taxon>
    </lineage>
</organism>
<gene>
    <name evidence="2" type="ORF">BN1708_011890</name>
</gene>
<sequence length="533" mass="55627">MASPLPPRGPPREVARQQTPAATVNAALQRRRQHALRLPIAALRRLLRQHLAARADDPLELGTHSVDHALGPLLLSREVSLDASLVDAEILDRLVRTSQRAVDPLHLFAQLGDARVTHGERLAGLPIQGCDLAGLGCRDGLDAVRQRLHLVDGGREPRLERRNGRLLCGFRLDGLGPLAVDALDEGLELGHVTSVPLGGAAQALVADAQVVGIGEGGLGGGELGGELVHGLDTGSELLAQGELLLVVLVDEVVCLAGLGGEGAEARQQEVEDLGAVGRERQCDLAGRQVLELEAGGAEGGGQGGHNLGRVRAREAETRDGGCQGDEGGRAVGCCAQEVGELGLEGVRHLNARVTGVRRRRLDDTGTPGRGRLRQGRARQGGRRERAPRAGRRAAGEFGHGHVAKAVVVVGQRVQAVISKRVLGSERPGIGAAVLDRLVVELVLEVVELLLEGPYPVRVEDDGSVLELVDLGVLLTQLGTQTGNLGVGGAGGGLLLVVDSIHLLAEPVAAQAALNAAVEDLTQGLEVDLAGQRR</sequence>
<keyword evidence="3" id="KW-1185">Reference proteome</keyword>
<evidence type="ECO:0000313" key="3">
    <source>
        <dbReference type="Proteomes" id="UP000044602"/>
    </source>
</evidence>
<dbReference type="EMBL" id="CVQH01008002">
    <property type="protein sequence ID" value="CRK16951.1"/>
    <property type="molecule type" value="Genomic_DNA"/>
</dbReference>
<evidence type="ECO:0000313" key="2">
    <source>
        <dbReference type="EMBL" id="CRK16951.1"/>
    </source>
</evidence>
<feature type="compositionally biased region" description="Basic residues" evidence="1">
    <location>
        <begin position="370"/>
        <end position="380"/>
    </location>
</feature>
<proteinExistence type="predicted"/>
<dbReference type="AlphaFoldDB" id="A0A0G4L4Q2"/>
<dbReference type="Proteomes" id="UP000044602">
    <property type="component" value="Unassembled WGS sequence"/>
</dbReference>
<feature type="region of interest" description="Disordered" evidence="1">
    <location>
        <begin position="360"/>
        <end position="393"/>
    </location>
</feature>
<feature type="region of interest" description="Disordered" evidence="1">
    <location>
        <begin position="1"/>
        <end position="20"/>
    </location>
</feature>